<evidence type="ECO:0000313" key="2">
    <source>
        <dbReference type="Proteomes" id="UP001209540"/>
    </source>
</evidence>
<dbReference type="EMBL" id="JAIXMP010000019">
    <property type="protein sequence ID" value="KAI9257969.1"/>
    <property type="molecule type" value="Genomic_DNA"/>
</dbReference>
<dbReference type="Proteomes" id="UP001209540">
    <property type="component" value="Unassembled WGS sequence"/>
</dbReference>
<reference evidence="1" key="2">
    <citation type="submission" date="2023-02" db="EMBL/GenBank/DDBJ databases">
        <authorList>
            <consortium name="DOE Joint Genome Institute"/>
            <person name="Mondo S.J."/>
            <person name="Chang Y."/>
            <person name="Wang Y."/>
            <person name="Ahrendt S."/>
            <person name="Andreopoulos W."/>
            <person name="Barry K."/>
            <person name="Beard J."/>
            <person name="Benny G.L."/>
            <person name="Blankenship S."/>
            <person name="Bonito G."/>
            <person name="Cuomo C."/>
            <person name="Desiro A."/>
            <person name="Gervers K.A."/>
            <person name="Hundley H."/>
            <person name="Kuo A."/>
            <person name="LaButti K."/>
            <person name="Lang B.F."/>
            <person name="Lipzen A."/>
            <person name="O'Donnell K."/>
            <person name="Pangilinan J."/>
            <person name="Reynolds N."/>
            <person name="Sandor L."/>
            <person name="Smith M.W."/>
            <person name="Tsang A."/>
            <person name="Grigoriev I.V."/>
            <person name="Stajich J.E."/>
            <person name="Spatafora J.W."/>
        </authorList>
    </citation>
    <scope>NUCLEOTIDE SEQUENCE</scope>
    <source>
        <strain evidence="1">RSA 2281</strain>
    </source>
</reference>
<gene>
    <name evidence="1" type="ORF">BDA99DRAFT_538986</name>
</gene>
<protein>
    <submittedName>
        <fullName evidence="1">Uncharacterized protein</fullName>
    </submittedName>
</protein>
<proteinExistence type="predicted"/>
<reference evidence="1" key="1">
    <citation type="journal article" date="2022" name="IScience">
        <title>Evolution of zygomycete secretomes and the origins of terrestrial fungal ecologies.</title>
        <authorList>
            <person name="Chang Y."/>
            <person name="Wang Y."/>
            <person name="Mondo S."/>
            <person name="Ahrendt S."/>
            <person name="Andreopoulos W."/>
            <person name="Barry K."/>
            <person name="Beard J."/>
            <person name="Benny G.L."/>
            <person name="Blankenship S."/>
            <person name="Bonito G."/>
            <person name="Cuomo C."/>
            <person name="Desiro A."/>
            <person name="Gervers K.A."/>
            <person name="Hundley H."/>
            <person name="Kuo A."/>
            <person name="LaButti K."/>
            <person name="Lang B.F."/>
            <person name="Lipzen A."/>
            <person name="O'Donnell K."/>
            <person name="Pangilinan J."/>
            <person name="Reynolds N."/>
            <person name="Sandor L."/>
            <person name="Smith M.E."/>
            <person name="Tsang A."/>
            <person name="Grigoriev I.V."/>
            <person name="Stajich J.E."/>
            <person name="Spatafora J.W."/>
        </authorList>
    </citation>
    <scope>NUCLEOTIDE SEQUENCE</scope>
    <source>
        <strain evidence="1">RSA 2281</strain>
    </source>
</reference>
<sequence>MEGEFFNVALPVIKTILRRTRNITSRSGEVACQATKETRALLKKHFGMQSIQRVYMVGKLICSLWIKIDGIYLANMDSTVHVPTHLSQDRLVELQETVASAKAVSVNIKEGSCKPRSHVVLSSYNSTLNFTHYSFALPQTVQPDPTLNSMIMMKIGMYAFHFYTCISMNKLYCHTGNFDD</sequence>
<name>A0AAD5PCJ2_9FUNG</name>
<accession>A0AAD5PCJ2</accession>
<evidence type="ECO:0000313" key="1">
    <source>
        <dbReference type="EMBL" id="KAI9257969.1"/>
    </source>
</evidence>
<keyword evidence="2" id="KW-1185">Reference proteome</keyword>
<dbReference type="AlphaFoldDB" id="A0AAD5PCJ2"/>
<comment type="caution">
    <text evidence="1">The sequence shown here is derived from an EMBL/GenBank/DDBJ whole genome shotgun (WGS) entry which is preliminary data.</text>
</comment>
<organism evidence="1 2">
    <name type="scientific">Phascolomyces articulosus</name>
    <dbReference type="NCBI Taxonomy" id="60185"/>
    <lineage>
        <taxon>Eukaryota</taxon>
        <taxon>Fungi</taxon>
        <taxon>Fungi incertae sedis</taxon>
        <taxon>Mucoromycota</taxon>
        <taxon>Mucoromycotina</taxon>
        <taxon>Mucoromycetes</taxon>
        <taxon>Mucorales</taxon>
        <taxon>Lichtheimiaceae</taxon>
        <taxon>Phascolomyces</taxon>
    </lineage>
</organism>